<dbReference type="AlphaFoldDB" id="A0A072UER4"/>
<name>A0A072UER4_MEDTR</name>
<dbReference type="EnsemblPlants" id="KEH28259">
    <property type="protein sequence ID" value="KEH28259"/>
    <property type="gene ID" value="MTR_5g080295"/>
</dbReference>
<reference evidence="2" key="3">
    <citation type="submission" date="2015-04" db="UniProtKB">
        <authorList>
            <consortium name="EnsemblPlants"/>
        </authorList>
    </citation>
    <scope>IDENTIFICATION</scope>
    <source>
        <strain evidence="2">cv. Jemalong A17</strain>
    </source>
</reference>
<dbReference type="HOGENOM" id="CLU_2761636_0_0_1"/>
<reference evidence="1 3" key="1">
    <citation type="journal article" date="2011" name="Nature">
        <title>The Medicago genome provides insight into the evolution of rhizobial symbioses.</title>
        <authorList>
            <person name="Young N.D."/>
            <person name="Debelle F."/>
            <person name="Oldroyd G.E."/>
            <person name="Geurts R."/>
            <person name="Cannon S.B."/>
            <person name="Udvardi M.K."/>
            <person name="Benedito V.A."/>
            <person name="Mayer K.F."/>
            <person name="Gouzy J."/>
            <person name="Schoof H."/>
            <person name="Van de Peer Y."/>
            <person name="Proost S."/>
            <person name="Cook D.R."/>
            <person name="Meyers B.C."/>
            <person name="Spannagl M."/>
            <person name="Cheung F."/>
            <person name="De Mita S."/>
            <person name="Krishnakumar V."/>
            <person name="Gundlach H."/>
            <person name="Zhou S."/>
            <person name="Mudge J."/>
            <person name="Bharti A.K."/>
            <person name="Murray J.D."/>
            <person name="Naoumkina M.A."/>
            <person name="Rosen B."/>
            <person name="Silverstein K.A."/>
            <person name="Tang H."/>
            <person name="Rombauts S."/>
            <person name="Zhao P.X."/>
            <person name="Zhou P."/>
            <person name="Barbe V."/>
            <person name="Bardou P."/>
            <person name="Bechner M."/>
            <person name="Bellec A."/>
            <person name="Berger A."/>
            <person name="Berges H."/>
            <person name="Bidwell S."/>
            <person name="Bisseling T."/>
            <person name="Choisne N."/>
            <person name="Couloux A."/>
            <person name="Denny R."/>
            <person name="Deshpande S."/>
            <person name="Dai X."/>
            <person name="Doyle J.J."/>
            <person name="Dudez A.M."/>
            <person name="Farmer A.D."/>
            <person name="Fouteau S."/>
            <person name="Franken C."/>
            <person name="Gibelin C."/>
            <person name="Gish J."/>
            <person name="Goldstein S."/>
            <person name="Gonzalez A.J."/>
            <person name="Green P.J."/>
            <person name="Hallab A."/>
            <person name="Hartog M."/>
            <person name="Hua A."/>
            <person name="Humphray S.J."/>
            <person name="Jeong D.H."/>
            <person name="Jing Y."/>
            <person name="Jocker A."/>
            <person name="Kenton S.M."/>
            <person name="Kim D.J."/>
            <person name="Klee K."/>
            <person name="Lai H."/>
            <person name="Lang C."/>
            <person name="Lin S."/>
            <person name="Macmil S.L."/>
            <person name="Magdelenat G."/>
            <person name="Matthews L."/>
            <person name="McCorrison J."/>
            <person name="Monaghan E.L."/>
            <person name="Mun J.H."/>
            <person name="Najar F.Z."/>
            <person name="Nicholson C."/>
            <person name="Noirot C."/>
            <person name="O'Bleness M."/>
            <person name="Paule C.R."/>
            <person name="Poulain J."/>
            <person name="Prion F."/>
            <person name="Qin B."/>
            <person name="Qu C."/>
            <person name="Retzel E.F."/>
            <person name="Riddle C."/>
            <person name="Sallet E."/>
            <person name="Samain S."/>
            <person name="Samson N."/>
            <person name="Sanders I."/>
            <person name="Saurat O."/>
            <person name="Scarpelli C."/>
            <person name="Schiex T."/>
            <person name="Segurens B."/>
            <person name="Severin A.J."/>
            <person name="Sherrier D.J."/>
            <person name="Shi R."/>
            <person name="Sims S."/>
            <person name="Singer S.R."/>
            <person name="Sinharoy S."/>
            <person name="Sterck L."/>
            <person name="Viollet A."/>
            <person name="Wang B.B."/>
            <person name="Wang K."/>
            <person name="Wang M."/>
            <person name="Wang X."/>
            <person name="Warfsmann J."/>
            <person name="Weissenbach J."/>
            <person name="White D.D."/>
            <person name="White J.D."/>
            <person name="Wiley G.B."/>
            <person name="Wincker P."/>
            <person name="Xing Y."/>
            <person name="Yang L."/>
            <person name="Yao Z."/>
            <person name="Ying F."/>
            <person name="Zhai J."/>
            <person name="Zhou L."/>
            <person name="Zuber A."/>
            <person name="Denarie J."/>
            <person name="Dixon R.A."/>
            <person name="May G.D."/>
            <person name="Schwartz D.C."/>
            <person name="Rogers J."/>
            <person name="Quetier F."/>
            <person name="Town C.D."/>
            <person name="Roe B.A."/>
        </authorList>
    </citation>
    <scope>NUCLEOTIDE SEQUENCE [LARGE SCALE GENOMIC DNA]</scope>
    <source>
        <strain evidence="1">A17</strain>
        <strain evidence="2 3">cv. Jemalong A17</strain>
    </source>
</reference>
<sequence length="70" mass="8138">MSYTEKSPQHGILKLGAYITRWTLRVEHLPPLDSSILNANVPFLRNRFIGRIWPLLFSKIPRCFSTRSPV</sequence>
<evidence type="ECO:0000313" key="3">
    <source>
        <dbReference type="Proteomes" id="UP000002051"/>
    </source>
</evidence>
<dbReference type="EMBL" id="CM001221">
    <property type="protein sequence ID" value="KEH28259.1"/>
    <property type="molecule type" value="Genomic_DNA"/>
</dbReference>
<gene>
    <name evidence="1" type="ordered locus">MTR_5g080295</name>
</gene>
<accession>A0A072UER4</accession>
<reference evidence="1 3" key="2">
    <citation type="journal article" date="2014" name="BMC Genomics">
        <title>An improved genome release (version Mt4.0) for the model legume Medicago truncatula.</title>
        <authorList>
            <person name="Tang H."/>
            <person name="Krishnakumar V."/>
            <person name="Bidwell S."/>
            <person name="Rosen B."/>
            <person name="Chan A."/>
            <person name="Zhou S."/>
            <person name="Gentzbittel L."/>
            <person name="Childs K.L."/>
            <person name="Yandell M."/>
            <person name="Gundlach H."/>
            <person name="Mayer K.F."/>
            <person name="Schwartz D.C."/>
            <person name="Town C.D."/>
        </authorList>
    </citation>
    <scope>GENOME REANNOTATION</scope>
    <source>
        <strain evidence="1">A17</strain>
        <strain evidence="2 3">cv. Jemalong A17</strain>
    </source>
</reference>
<dbReference type="Proteomes" id="UP000002051">
    <property type="component" value="Chromosome 5"/>
</dbReference>
<proteinExistence type="predicted"/>
<evidence type="ECO:0000313" key="1">
    <source>
        <dbReference type="EMBL" id="KEH28259.1"/>
    </source>
</evidence>
<organism evidence="1 3">
    <name type="scientific">Medicago truncatula</name>
    <name type="common">Barrel medic</name>
    <name type="synonym">Medicago tribuloides</name>
    <dbReference type="NCBI Taxonomy" id="3880"/>
    <lineage>
        <taxon>Eukaryota</taxon>
        <taxon>Viridiplantae</taxon>
        <taxon>Streptophyta</taxon>
        <taxon>Embryophyta</taxon>
        <taxon>Tracheophyta</taxon>
        <taxon>Spermatophyta</taxon>
        <taxon>Magnoliopsida</taxon>
        <taxon>eudicotyledons</taxon>
        <taxon>Gunneridae</taxon>
        <taxon>Pentapetalae</taxon>
        <taxon>rosids</taxon>
        <taxon>fabids</taxon>
        <taxon>Fabales</taxon>
        <taxon>Fabaceae</taxon>
        <taxon>Papilionoideae</taxon>
        <taxon>50 kb inversion clade</taxon>
        <taxon>NPAAA clade</taxon>
        <taxon>Hologalegina</taxon>
        <taxon>IRL clade</taxon>
        <taxon>Trifolieae</taxon>
        <taxon>Medicago</taxon>
    </lineage>
</organism>
<protein>
    <submittedName>
        <fullName evidence="1 2">Uncharacterized protein</fullName>
    </submittedName>
</protein>
<evidence type="ECO:0000313" key="2">
    <source>
        <dbReference type="EnsemblPlants" id="KEH28259"/>
    </source>
</evidence>
<keyword evidence="3" id="KW-1185">Reference proteome</keyword>